<dbReference type="EMBL" id="FLYE01000014">
    <property type="protein sequence ID" value="SCA56564.1"/>
    <property type="molecule type" value="Genomic_DNA"/>
</dbReference>
<keyword evidence="3 6" id="KW-0812">Transmembrane</keyword>
<dbReference type="PANTHER" id="PTHR30341">
    <property type="entry name" value="SODIUM ION/PROTON ANTIPORTER NHAA-RELATED"/>
    <property type="match status" value="1"/>
</dbReference>
<evidence type="ECO:0000256" key="3">
    <source>
        <dbReference type="ARBA" id="ARBA00022692"/>
    </source>
</evidence>
<feature type="transmembrane region" description="Helical" evidence="6">
    <location>
        <begin position="355"/>
        <end position="375"/>
    </location>
</feature>
<evidence type="ECO:0000313" key="8">
    <source>
        <dbReference type="Proteomes" id="UP000231658"/>
    </source>
</evidence>
<evidence type="ECO:0000256" key="5">
    <source>
        <dbReference type="ARBA" id="ARBA00023136"/>
    </source>
</evidence>
<dbReference type="InterPro" id="IPR023171">
    <property type="entry name" value="Na/H_antiporter_dom_sf"/>
</dbReference>
<dbReference type="GO" id="GO:0005886">
    <property type="term" value="C:plasma membrane"/>
    <property type="evidence" value="ECO:0007669"/>
    <property type="project" value="UniProtKB-SubCell"/>
</dbReference>
<dbReference type="PANTHER" id="PTHR30341:SF0">
    <property type="entry name" value="NA(+)_H(+) ANTIPORTER NHAA"/>
    <property type="match status" value="1"/>
</dbReference>
<keyword evidence="5 6" id="KW-0472">Membrane</keyword>
<keyword evidence="6" id="KW-0406">Ion transport</keyword>
<keyword evidence="6" id="KW-0739">Sodium transport</keyword>
<feature type="transmembrane region" description="Helical" evidence="6">
    <location>
        <begin position="123"/>
        <end position="142"/>
    </location>
</feature>
<dbReference type="InterPro" id="IPR004670">
    <property type="entry name" value="NhaA"/>
</dbReference>
<keyword evidence="6" id="KW-0050">Antiport</keyword>
<comment type="function">
    <text evidence="6">Na(+)/H(+) antiporter that extrudes sodium in exchange for external protons.</text>
</comment>
<keyword evidence="2 6" id="KW-1003">Cell membrane</keyword>
<feature type="transmembrane region" description="Helical" evidence="6">
    <location>
        <begin position="12"/>
        <end position="35"/>
    </location>
</feature>
<dbReference type="OrthoDB" id="9808135at2"/>
<comment type="catalytic activity">
    <reaction evidence="6">
        <text>Na(+)(in) + 2 H(+)(out) = Na(+)(out) + 2 H(+)(in)</text>
        <dbReference type="Rhea" id="RHEA:29251"/>
        <dbReference type="ChEBI" id="CHEBI:15378"/>
        <dbReference type="ChEBI" id="CHEBI:29101"/>
    </reaction>
</comment>
<organism evidence="7 8">
    <name type="scientific">Candidatus Terasakiella magnetica</name>
    <dbReference type="NCBI Taxonomy" id="1867952"/>
    <lineage>
        <taxon>Bacteria</taxon>
        <taxon>Pseudomonadati</taxon>
        <taxon>Pseudomonadota</taxon>
        <taxon>Alphaproteobacteria</taxon>
        <taxon>Rhodospirillales</taxon>
        <taxon>Terasakiellaceae</taxon>
        <taxon>Terasakiella</taxon>
    </lineage>
</organism>
<evidence type="ECO:0000256" key="4">
    <source>
        <dbReference type="ARBA" id="ARBA00022989"/>
    </source>
</evidence>
<gene>
    <name evidence="6 7" type="primary">nhaA</name>
    <name evidence="7" type="ORF">MTBPR1_210016</name>
</gene>
<keyword evidence="4 6" id="KW-1133">Transmembrane helix</keyword>
<dbReference type="NCBIfam" id="TIGR00773">
    <property type="entry name" value="NhaA"/>
    <property type="match status" value="1"/>
</dbReference>
<dbReference type="HAMAP" id="MF_01844">
    <property type="entry name" value="NhaA"/>
    <property type="match status" value="1"/>
</dbReference>
<evidence type="ECO:0000256" key="1">
    <source>
        <dbReference type="ARBA" id="ARBA00004429"/>
    </source>
</evidence>
<keyword evidence="6" id="KW-0813">Transport</keyword>
<dbReference type="NCBIfam" id="NF007112">
    <property type="entry name" value="PRK09561.1"/>
    <property type="match status" value="1"/>
</dbReference>
<feature type="transmembrane region" description="Helical" evidence="6">
    <location>
        <begin position="151"/>
        <end position="172"/>
    </location>
</feature>
<feature type="transmembrane region" description="Helical" evidence="6">
    <location>
        <begin position="285"/>
        <end position="306"/>
    </location>
</feature>
<dbReference type="AlphaFoldDB" id="A0A1C3RHA0"/>
<dbReference type="GO" id="GO:0015385">
    <property type="term" value="F:sodium:proton antiporter activity"/>
    <property type="evidence" value="ECO:0007669"/>
    <property type="project" value="UniProtKB-UniRule"/>
</dbReference>
<proteinExistence type="inferred from homology"/>
<comment type="subcellular location">
    <subcellularLocation>
        <location evidence="1">Cell inner membrane</location>
        <topology evidence="1">Multi-pass membrane protein</topology>
    </subcellularLocation>
    <subcellularLocation>
        <location evidence="6">Cell membrane</location>
        <topology evidence="6">Multi-pass membrane protein</topology>
    </subcellularLocation>
</comment>
<accession>A0A1C3RHA0</accession>
<dbReference type="Proteomes" id="UP000231658">
    <property type="component" value="Unassembled WGS sequence"/>
</dbReference>
<evidence type="ECO:0000256" key="6">
    <source>
        <dbReference type="HAMAP-Rule" id="MF_01844"/>
    </source>
</evidence>
<comment type="similarity">
    <text evidence="6">Belongs to the NhaA Na(+)/H(+) (TC 2.A.33) antiporter family.</text>
</comment>
<dbReference type="GO" id="GO:0006885">
    <property type="term" value="P:regulation of pH"/>
    <property type="evidence" value="ECO:0007669"/>
    <property type="project" value="UniProtKB-UniRule"/>
</dbReference>
<dbReference type="STRING" id="1867952.MTBPR1_210016"/>
<evidence type="ECO:0000256" key="2">
    <source>
        <dbReference type="ARBA" id="ARBA00022475"/>
    </source>
</evidence>
<keyword evidence="6" id="KW-0915">Sodium</keyword>
<feature type="transmembrane region" description="Helical" evidence="6">
    <location>
        <begin position="206"/>
        <end position="232"/>
    </location>
</feature>
<feature type="transmembrane region" description="Helical" evidence="6">
    <location>
        <begin position="55"/>
        <end position="72"/>
    </location>
</feature>
<feature type="transmembrane region" description="Helical" evidence="6">
    <location>
        <begin position="92"/>
        <end position="111"/>
    </location>
</feature>
<name>A0A1C3RHA0_9PROT</name>
<dbReference type="Gene3D" id="1.20.1530.10">
    <property type="entry name" value="Na+/H+ antiporter like domain"/>
    <property type="match status" value="1"/>
</dbReference>
<evidence type="ECO:0000313" key="7">
    <source>
        <dbReference type="EMBL" id="SCA56564.1"/>
    </source>
</evidence>
<feature type="transmembrane region" description="Helical" evidence="6">
    <location>
        <begin position="252"/>
        <end position="273"/>
    </location>
</feature>
<reference evidence="7 8" key="1">
    <citation type="submission" date="2016-07" db="EMBL/GenBank/DDBJ databases">
        <authorList>
            <person name="Lefevre C.T."/>
        </authorList>
    </citation>
    <scope>NUCLEOTIDE SEQUENCE [LARGE SCALE GENOMIC DNA]</scope>
    <source>
        <strain evidence="7">PR1</strain>
    </source>
</reference>
<feature type="transmembrane region" description="Helical" evidence="6">
    <location>
        <begin position="326"/>
        <end position="348"/>
    </location>
</feature>
<protein>
    <recommendedName>
        <fullName evidence="6">Na(+)/H(+) antiporter NhaA</fullName>
    </recommendedName>
    <alternativeName>
        <fullName evidence="6">Sodium/proton antiporter NhaA</fullName>
    </alternativeName>
</protein>
<dbReference type="Pfam" id="PF06965">
    <property type="entry name" value="Na_H_antiport_1"/>
    <property type="match status" value="1"/>
</dbReference>
<dbReference type="NCBIfam" id="NF007111">
    <property type="entry name" value="PRK09560.1"/>
    <property type="match status" value="1"/>
</dbReference>
<sequence length="395" mass="41572">MKQILHNKDMLGGVLLITAAVMALLANNSFLSNWYDSLLHIPVTFAFAEFTLSKPLLLWVNDGLMAVFFFLVGLEIKREIVEGELSSFDKAALPVIAAIGGMLIPALTYLAVNAGNPMNMSGWAIPAATDIAFALGVLALLGPSVPVALKVFLLGIAIIDDLGAIVAIALFYTESVSVVSLVIGMTGFGALLVMNKMGVRALAPYILIGIAVWLGVLKSGVHATLAGVLVALTVPLKEKDGYSPLKTLEHGLHPWVAFMIVPVFAFFNAGVSFKGISIESVLAPIPLGIALGLFVGKQLGVFVFSWVAVKAGICRLPKNVNFAKVYGVACLTGIGFTMSLFIGTLAFSTDEQLNAVRLGVILGSVLSTILGVVVLKRSLVESKLTVPKGHASANV</sequence>
<feature type="transmembrane region" description="Helical" evidence="6">
    <location>
        <begin position="178"/>
        <end position="194"/>
    </location>
</feature>
<keyword evidence="8" id="KW-1185">Reference proteome</keyword>